<organism evidence="1 2">
    <name type="scientific">Phyllostomus discolor</name>
    <name type="common">pale spear-nosed bat</name>
    <dbReference type="NCBI Taxonomy" id="89673"/>
    <lineage>
        <taxon>Eukaryota</taxon>
        <taxon>Metazoa</taxon>
        <taxon>Chordata</taxon>
        <taxon>Craniata</taxon>
        <taxon>Vertebrata</taxon>
        <taxon>Euteleostomi</taxon>
        <taxon>Mammalia</taxon>
        <taxon>Eutheria</taxon>
        <taxon>Laurasiatheria</taxon>
        <taxon>Chiroptera</taxon>
        <taxon>Yangochiroptera</taxon>
        <taxon>Phyllostomidae</taxon>
        <taxon>Phyllostominae</taxon>
        <taxon>Phyllostomus</taxon>
    </lineage>
</organism>
<evidence type="ECO:0000313" key="1">
    <source>
        <dbReference type="EMBL" id="KAF6104270.1"/>
    </source>
</evidence>
<comment type="caution">
    <text evidence="1">The sequence shown here is derived from an EMBL/GenBank/DDBJ whole genome shotgun (WGS) entry which is preliminary data.</text>
</comment>
<reference evidence="1 2" key="1">
    <citation type="journal article" date="2020" name="Nature">
        <title>Six reference-quality genomes reveal evolution of bat adaptations.</title>
        <authorList>
            <person name="Jebb D."/>
            <person name="Huang Z."/>
            <person name="Pippel M."/>
            <person name="Hughes G.M."/>
            <person name="Lavrichenko K."/>
            <person name="Devanna P."/>
            <person name="Winkler S."/>
            <person name="Jermiin L.S."/>
            <person name="Skirmuntt E.C."/>
            <person name="Katzourakis A."/>
            <person name="Burkitt-Gray L."/>
            <person name="Ray D.A."/>
            <person name="Sullivan K.A.M."/>
            <person name="Roscito J.G."/>
            <person name="Kirilenko B.M."/>
            <person name="Davalos L.M."/>
            <person name="Corthals A.P."/>
            <person name="Power M.L."/>
            <person name="Jones G."/>
            <person name="Ransome R.D."/>
            <person name="Dechmann D.K.N."/>
            <person name="Locatelli A.G."/>
            <person name="Puechmaille S.J."/>
            <person name="Fedrigo O."/>
            <person name="Jarvis E.D."/>
            <person name="Hiller M."/>
            <person name="Vernes S.C."/>
            <person name="Myers E.W."/>
            <person name="Teeling E.C."/>
        </authorList>
    </citation>
    <scope>NUCLEOTIDE SEQUENCE [LARGE SCALE GENOMIC DNA]</scope>
    <source>
        <strain evidence="1">Bat1K_MPI-CBG_1</strain>
    </source>
</reference>
<sequence>MNYHFIATRMFMIVKTDNNKITSSKNVKKQEFSYITDGNVKKYNSFGKDFQFFTKLNINFSHEPAIPFLHIYSREINHVPTKIHTIMFISALFLIAKKWKEPKYPSVGEEINKMWYIHNGLPTLIKKKV</sequence>
<dbReference type="EMBL" id="JABVXQ010000006">
    <property type="protein sequence ID" value="KAF6104270.1"/>
    <property type="molecule type" value="Genomic_DNA"/>
</dbReference>
<proteinExistence type="predicted"/>
<name>A0A834A7H8_9CHIR</name>
<evidence type="ECO:0000313" key="2">
    <source>
        <dbReference type="Proteomes" id="UP000664940"/>
    </source>
</evidence>
<gene>
    <name evidence="1" type="ORF">HJG60_011260</name>
</gene>
<protein>
    <submittedName>
        <fullName evidence="1">Uncharacterized protein</fullName>
    </submittedName>
</protein>
<accession>A0A834A7H8</accession>
<dbReference type="Proteomes" id="UP000664940">
    <property type="component" value="Unassembled WGS sequence"/>
</dbReference>
<dbReference type="AlphaFoldDB" id="A0A834A7H8"/>